<evidence type="ECO:0000259" key="5">
    <source>
        <dbReference type="PROSITE" id="PS50191"/>
    </source>
</evidence>
<dbReference type="FunFam" id="3.20.20.10:FF:000018">
    <property type="entry name" value="Pyridoxal phosphate homeostasis protein"/>
    <property type="match status" value="1"/>
</dbReference>
<comment type="caution">
    <text evidence="6">The sequence shown here is derived from an EMBL/GenBank/DDBJ whole genome shotgun (WGS) entry which is preliminary data.</text>
</comment>
<keyword evidence="7" id="KW-1185">Reference proteome</keyword>
<dbReference type="PANTHER" id="PTHR10146:SF14">
    <property type="entry name" value="PYRIDOXAL PHOSPHATE HOMEOSTASIS PROTEIN"/>
    <property type="match status" value="1"/>
</dbReference>
<comment type="function">
    <text evidence="2">Pyridoxal 5'-phosphate (PLP)-binding protein, which may be involved in intracellular homeostatic regulation of pyridoxal 5'-phosphate (PLP), the active form of vitamin B6.</text>
</comment>
<dbReference type="PROSITE" id="PS01211">
    <property type="entry name" value="UPF0001"/>
    <property type="match status" value="1"/>
</dbReference>
<dbReference type="AlphaFoldDB" id="A0A8J5XT36"/>
<evidence type="ECO:0000256" key="1">
    <source>
        <dbReference type="ARBA" id="ARBA00022898"/>
    </source>
</evidence>
<evidence type="ECO:0000313" key="7">
    <source>
        <dbReference type="Proteomes" id="UP000751190"/>
    </source>
</evidence>
<feature type="transmembrane region" description="Helical" evidence="4">
    <location>
        <begin position="6"/>
        <end position="24"/>
    </location>
</feature>
<organism evidence="6 7">
    <name type="scientific">Diacronema lutheri</name>
    <name type="common">Unicellular marine alga</name>
    <name type="synonym">Monochrysis lutheri</name>
    <dbReference type="NCBI Taxonomy" id="2081491"/>
    <lineage>
        <taxon>Eukaryota</taxon>
        <taxon>Haptista</taxon>
        <taxon>Haptophyta</taxon>
        <taxon>Pavlovophyceae</taxon>
        <taxon>Pavlovales</taxon>
        <taxon>Pavlovaceae</taxon>
        <taxon>Diacronema</taxon>
    </lineage>
</organism>
<dbReference type="InterPro" id="IPR001251">
    <property type="entry name" value="CRAL-TRIO_dom"/>
</dbReference>
<feature type="domain" description="CRAL-TRIO" evidence="5">
    <location>
        <begin position="366"/>
        <end position="537"/>
    </location>
</feature>
<dbReference type="EMBL" id="JAGTXO010000005">
    <property type="protein sequence ID" value="KAG8467997.1"/>
    <property type="molecule type" value="Genomic_DNA"/>
</dbReference>
<keyword evidence="4" id="KW-0812">Transmembrane</keyword>
<dbReference type="NCBIfam" id="TIGR00044">
    <property type="entry name" value="YggS family pyridoxal phosphate-dependent enzyme"/>
    <property type="match status" value="1"/>
</dbReference>
<keyword evidence="4" id="KW-0472">Membrane</keyword>
<evidence type="ECO:0000256" key="2">
    <source>
        <dbReference type="HAMAP-Rule" id="MF_03225"/>
    </source>
</evidence>
<dbReference type="Gene3D" id="3.20.20.10">
    <property type="entry name" value="Alanine racemase"/>
    <property type="match status" value="1"/>
</dbReference>
<feature type="modified residue" description="N6-(pyridoxal phosphate)lysine" evidence="2">
    <location>
        <position position="80"/>
    </location>
</feature>
<dbReference type="Gene3D" id="3.40.525.10">
    <property type="entry name" value="CRAL-TRIO lipid binding domain"/>
    <property type="match status" value="1"/>
</dbReference>
<evidence type="ECO:0000313" key="6">
    <source>
        <dbReference type="EMBL" id="KAG8467997.1"/>
    </source>
</evidence>
<evidence type="ECO:0000256" key="3">
    <source>
        <dbReference type="SAM" id="MobiDB-lite"/>
    </source>
</evidence>
<name>A0A8J5XT36_DIALT</name>
<dbReference type="InterPro" id="IPR036865">
    <property type="entry name" value="CRAL-TRIO_dom_sf"/>
</dbReference>
<dbReference type="CDD" id="cd00170">
    <property type="entry name" value="SEC14"/>
    <property type="match status" value="1"/>
</dbReference>
<dbReference type="SUPFAM" id="SSF51419">
    <property type="entry name" value="PLP-binding barrel"/>
    <property type="match status" value="1"/>
</dbReference>
<evidence type="ECO:0000256" key="4">
    <source>
        <dbReference type="SAM" id="Phobius"/>
    </source>
</evidence>
<dbReference type="Pfam" id="PF01168">
    <property type="entry name" value="Ala_racemase_N"/>
    <property type="match status" value="1"/>
</dbReference>
<keyword evidence="4" id="KW-1133">Transmembrane helix</keyword>
<gene>
    <name evidence="6" type="ORF">KFE25_007049</name>
</gene>
<accession>A0A8J5XT36</accession>
<dbReference type="SMART" id="SM00516">
    <property type="entry name" value="SEC14"/>
    <property type="match status" value="1"/>
</dbReference>
<dbReference type="Proteomes" id="UP000751190">
    <property type="component" value="Unassembled WGS sequence"/>
</dbReference>
<dbReference type="Pfam" id="PF00650">
    <property type="entry name" value="CRAL_TRIO"/>
    <property type="match status" value="1"/>
</dbReference>
<comment type="similarity">
    <text evidence="2">Belongs to the pyridoxal phosphate-binding protein YggS/PROSC family.</text>
</comment>
<keyword evidence="1 2" id="KW-0663">Pyridoxal phosphate</keyword>
<dbReference type="InterPro" id="IPR029066">
    <property type="entry name" value="PLP-binding_barrel"/>
</dbReference>
<reference evidence="6" key="1">
    <citation type="submission" date="2021-05" db="EMBL/GenBank/DDBJ databases">
        <title>The genome of the haptophyte Pavlova lutheri (Diacronema luteri, Pavlovales) - a model for lipid biosynthesis in eukaryotic algae.</title>
        <authorList>
            <person name="Hulatt C.J."/>
            <person name="Posewitz M.C."/>
        </authorList>
    </citation>
    <scope>NUCLEOTIDE SEQUENCE</scope>
    <source>
        <strain evidence="6">NIVA-4/92</strain>
    </source>
</reference>
<protein>
    <recommendedName>
        <fullName evidence="2">Pyridoxal phosphate homeostasis protein</fullName>
        <shortName evidence="2">PLP homeostasis protein</shortName>
    </recommendedName>
</protein>
<dbReference type="CDD" id="cd06822">
    <property type="entry name" value="PLPDE_III_YBL036c_euk"/>
    <property type="match status" value="1"/>
</dbReference>
<dbReference type="SUPFAM" id="SSF52087">
    <property type="entry name" value="CRAL/TRIO domain"/>
    <property type="match status" value="1"/>
</dbReference>
<feature type="region of interest" description="Disordered" evidence="3">
    <location>
        <begin position="263"/>
        <end position="285"/>
    </location>
</feature>
<dbReference type="InterPro" id="IPR011078">
    <property type="entry name" value="PyrdxlP_homeostasis"/>
</dbReference>
<dbReference type="OrthoDB" id="10264196at2759"/>
<proteinExistence type="inferred from homology"/>
<sequence>MAAARATTVTVTIAAVALTLVALARRRRLGGGGAGAPQPSRPAAPPSSVAAALDAVRARLRALAAELRQPAPARLVAVSKTKPPEAVREAYDAGQRIFGENYVQEMMDKAPLLPADCQWHFIGHLQSNKAKHIVTLPNLACVESVDSVKIADALDKACATCGRKKPLAVYVQVNSSGEESKHGVDPADALELVKHVRTKCKRLRCEGLMTIGALDYSPNPVCLERMLGCRKEVAQGLGVPEATIGLSMGMSADFEQAIRMGSTSTSASATSHASPASVASAPPEASLTPAERRVLDILRARFTDRLAIPDYMCVQLMRSSDLKPHGLGNPARVALWAQKAGDLIERIAAWRKEHDVDGLRSRTLARRARFDEMWPEGVSGVDMYGRPVHWQAIARIPAEAMMREFTVDEVIALHVQGTERARDACLAKCKRDGHAFIGQCEVLDLTGFGVQHLSPKFFRLIRAVMDIDLVMYDNMMAVMVVLNTPWLFAQMWRLLSPLITEETKQKIFLCDEKASAKKLRELGISPADRIAAISIAG</sequence>
<dbReference type="InterPro" id="IPR001608">
    <property type="entry name" value="Ala_racemase_N"/>
</dbReference>
<dbReference type="PROSITE" id="PS50191">
    <property type="entry name" value="CRAL_TRIO"/>
    <property type="match status" value="1"/>
</dbReference>
<dbReference type="HAMAP" id="MF_02087">
    <property type="entry name" value="PLP_homeostasis"/>
    <property type="match status" value="1"/>
</dbReference>
<dbReference type="GO" id="GO:0030170">
    <property type="term" value="F:pyridoxal phosphate binding"/>
    <property type="evidence" value="ECO:0007669"/>
    <property type="project" value="UniProtKB-UniRule"/>
</dbReference>
<dbReference type="PANTHER" id="PTHR10146">
    <property type="entry name" value="PROLINE SYNTHETASE CO-TRANSCRIBED BACTERIAL HOMOLOG PROTEIN"/>
    <property type="match status" value="1"/>
</dbReference>